<dbReference type="STRING" id="215243.A0A0D2CGE8"/>
<dbReference type="GO" id="GO:0045944">
    <property type="term" value="P:positive regulation of transcription by RNA polymerase II"/>
    <property type="evidence" value="ECO:0007669"/>
    <property type="project" value="TreeGrafter"/>
</dbReference>
<keyword evidence="2" id="KW-0805">Transcription regulation</keyword>
<dbReference type="CDD" id="cd12148">
    <property type="entry name" value="fungal_TF_MHR"/>
    <property type="match status" value="1"/>
</dbReference>
<keyword evidence="5" id="KW-0539">Nucleus</keyword>
<protein>
    <recommendedName>
        <fullName evidence="7">Zn(2)-C6 fungal-type domain-containing protein</fullName>
    </recommendedName>
</protein>
<dbReference type="GeneID" id="27353572"/>
<dbReference type="GO" id="GO:0008270">
    <property type="term" value="F:zinc ion binding"/>
    <property type="evidence" value="ECO:0007669"/>
    <property type="project" value="InterPro"/>
</dbReference>
<evidence type="ECO:0000313" key="8">
    <source>
        <dbReference type="EMBL" id="KIW48942.1"/>
    </source>
</evidence>
<organism evidence="8 9">
    <name type="scientific">Exophiala oligosperma</name>
    <dbReference type="NCBI Taxonomy" id="215243"/>
    <lineage>
        <taxon>Eukaryota</taxon>
        <taxon>Fungi</taxon>
        <taxon>Dikarya</taxon>
        <taxon>Ascomycota</taxon>
        <taxon>Pezizomycotina</taxon>
        <taxon>Eurotiomycetes</taxon>
        <taxon>Chaetothyriomycetidae</taxon>
        <taxon>Chaetothyriales</taxon>
        <taxon>Herpotrichiellaceae</taxon>
        <taxon>Exophiala</taxon>
    </lineage>
</organism>
<sequence>MSDSGPAYPKRQRISQACKECRKRKSKCGGEYPSCLVCVSTNRACSYDQNFRKRGLQTGYVRALEALLGTIARDSPEIERKIRASLRSRDLQGELDENRFTDVAVETWRKSGLSKDIEQLLAASEAVFSTSSIALSPISYSDVEDEQGNGATGLQESTQQPSLALHASPAWDGPTQSLPDCLLPLGTSELVEFYFSQIQCWFPVLERRDILRILHSETPPSVLTNSDKALKSCLWAISALVTAQRRFRSKVRLTYEQVLVGLCLQLNEHEQQPELGHVQSRVITALLRIGLGQLHAAWTTIGAAIRMLLGCQYRPPRYLHTLFGCIMLDNYLSSLLRKGSYFPPSDQIYLAKVDEDSVEEWEYWIPPSECTAVVADGKRTPLRSLSILNFMTQLMYHLAKINDPNVDEARLAEGITALQTWKENLPGNHQISSSGFSNPSLLNLHLMWNFVMCTLLMKITTPRNSIVELAEQSATSTVDLLSIISRDTGMQTPLLLGYASQAWTCLHVLVCPEADSSACSAMARLLELKESFHQYWQTGDCGQENQPHEAAEIEQSHPGAPGRTLSPLLGTASLTMDAARPIPDDTSAEADRHQRSLFQSFPEVQTATTHPRGLATNQALPAEMGASSELENLDVPSADQFSDVNDFDAIFTQGSWIAPMRR</sequence>
<dbReference type="EMBL" id="KN847332">
    <property type="protein sequence ID" value="KIW48942.1"/>
    <property type="molecule type" value="Genomic_DNA"/>
</dbReference>
<dbReference type="PANTHER" id="PTHR47655">
    <property type="entry name" value="QUINIC ACID UTILIZATION ACTIVATOR"/>
    <property type="match status" value="1"/>
</dbReference>
<accession>A0A0D2CGE8</accession>
<proteinExistence type="predicted"/>
<dbReference type="SUPFAM" id="SSF57701">
    <property type="entry name" value="Zn2/Cys6 DNA-binding domain"/>
    <property type="match status" value="1"/>
</dbReference>
<dbReference type="InterPro" id="IPR007219">
    <property type="entry name" value="XnlR_reg_dom"/>
</dbReference>
<keyword evidence="9" id="KW-1185">Reference proteome</keyword>
<dbReference type="Proteomes" id="UP000053342">
    <property type="component" value="Unassembled WGS sequence"/>
</dbReference>
<reference evidence="8 9" key="1">
    <citation type="submission" date="2015-01" db="EMBL/GenBank/DDBJ databases">
        <title>The Genome Sequence of Exophiala oligosperma CBS72588.</title>
        <authorList>
            <consortium name="The Broad Institute Genomics Platform"/>
            <person name="Cuomo C."/>
            <person name="de Hoog S."/>
            <person name="Gorbushina A."/>
            <person name="Stielow B."/>
            <person name="Teixiera M."/>
            <person name="Abouelleil A."/>
            <person name="Chapman S.B."/>
            <person name="Priest M."/>
            <person name="Young S.K."/>
            <person name="Wortman J."/>
            <person name="Nusbaum C."/>
            <person name="Birren B."/>
        </authorList>
    </citation>
    <scope>NUCLEOTIDE SEQUENCE [LARGE SCALE GENOMIC DNA]</scope>
    <source>
        <strain evidence="8 9">CBS 72588</strain>
    </source>
</reference>
<dbReference type="GO" id="GO:0003677">
    <property type="term" value="F:DNA binding"/>
    <property type="evidence" value="ECO:0007669"/>
    <property type="project" value="UniProtKB-KW"/>
</dbReference>
<dbReference type="HOGENOM" id="CLU_007607_0_1_1"/>
<dbReference type="RefSeq" id="XP_016269158.1">
    <property type="nucleotide sequence ID" value="XM_016402105.1"/>
</dbReference>
<feature type="compositionally biased region" description="Basic and acidic residues" evidence="6">
    <location>
        <begin position="546"/>
        <end position="555"/>
    </location>
</feature>
<evidence type="ECO:0000313" key="9">
    <source>
        <dbReference type="Proteomes" id="UP000053342"/>
    </source>
</evidence>
<keyword evidence="3" id="KW-0238">DNA-binding</keyword>
<evidence type="ECO:0000256" key="4">
    <source>
        <dbReference type="ARBA" id="ARBA00023163"/>
    </source>
</evidence>
<keyword evidence="1" id="KW-0479">Metal-binding</keyword>
<dbReference type="InterPro" id="IPR052783">
    <property type="entry name" value="Metabolic/Drug-Res_Regulator"/>
</dbReference>
<dbReference type="VEuPathDB" id="FungiDB:PV06_01498"/>
<dbReference type="OrthoDB" id="2534600at2759"/>
<evidence type="ECO:0000256" key="3">
    <source>
        <dbReference type="ARBA" id="ARBA00023125"/>
    </source>
</evidence>
<dbReference type="PANTHER" id="PTHR47655:SF2">
    <property type="entry name" value="QUINIC ACID UTILIZATION ACTIVATOR"/>
    <property type="match status" value="1"/>
</dbReference>
<evidence type="ECO:0000256" key="6">
    <source>
        <dbReference type="SAM" id="MobiDB-lite"/>
    </source>
</evidence>
<dbReference type="Gene3D" id="4.10.240.10">
    <property type="entry name" value="Zn(2)-C6 fungal-type DNA-binding domain"/>
    <property type="match status" value="1"/>
</dbReference>
<gene>
    <name evidence="8" type="ORF">PV06_01498</name>
</gene>
<evidence type="ECO:0000256" key="5">
    <source>
        <dbReference type="ARBA" id="ARBA00023242"/>
    </source>
</evidence>
<dbReference type="GO" id="GO:0006351">
    <property type="term" value="P:DNA-templated transcription"/>
    <property type="evidence" value="ECO:0007669"/>
    <property type="project" value="InterPro"/>
</dbReference>
<dbReference type="InterPro" id="IPR001138">
    <property type="entry name" value="Zn2Cys6_DnaBD"/>
</dbReference>
<dbReference type="PROSITE" id="PS50048">
    <property type="entry name" value="ZN2_CY6_FUNGAL_2"/>
    <property type="match status" value="1"/>
</dbReference>
<dbReference type="Pfam" id="PF00172">
    <property type="entry name" value="Zn_clus"/>
    <property type="match status" value="1"/>
</dbReference>
<keyword evidence="4" id="KW-0804">Transcription</keyword>
<dbReference type="CDD" id="cd00067">
    <property type="entry name" value="GAL4"/>
    <property type="match status" value="1"/>
</dbReference>
<feature type="domain" description="Zn(2)-C6 fungal-type" evidence="7">
    <location>
        <begin position="17"/>
        <end position="47"/>
    </location>
</feature>
<dbReference type="InterPro" id="IPR036864">
    <property type="entry name" value="Zn2-C6_fun-type_DNA-bd_sf"/>
</dbReference>
<evidence type="ECO:0000256" key="1">
    <source>
        <dbReference type="ARBA" id="ARBA00022723"/>
    </source>
</evidence>
<dbReference type="Pfam" id="PF04082">
    <property type="entry name" value="Fungal_trans"/>
    <property type="match status" value="1"/>
</dbReference>
<name>A0A0D2CGE8_9EURO</name>
<dbReference type="AlphaFoldDB" id="A0A0D2CGE8"/>
<dbReference type="PROSITE" id="PS00463">
    <property type="entry name" value="ZN2_CY6_FUNGAL_1"/>
    <property type="match status" value="1"/>
</dbReference>
<feature type="region of interest" description="Disordered" evidence="6">
    <location>
        <begin position="539"/>
        <end position="563"/>
    </location>
</feature>
<dbReference type="GO" id="GO:0000981">
    <property type="term" value="F:DNA-binding transcription factor activity, RNA polymerase II-specific"/>
    <property type="evidence" value="ECO:0007669"/>
    <property type="project" value="InterPro"/>
</dbReference>
<evidence type="ECO:0000259" key="7">
    <source>
        <dbReference type="PROSITE" id="PS50048"/>
    </source>
</evidence>
<evidence type="ECO:0000256" key="2">
    <source>
        <dbReference type="ARBA" id="ARBA00023015"/>
    </source>
</evidence>
<dbReference type="SMART" id="SM00066">
    <property type="entry name" value="GAL4"/>
    <property type="match status" value="1"/>
</dbReference>